<dbReference type="PANTHER" id="PTHR41791:SF1">
    <property type="entry name" value="SSL7039 PROTEIN"/>
    <property type="match status" value="1"/>
</dbReference>
<dbReference type="Pfam" id="PF05973">
    <property type="entry name" value="Gp49"/>
    <property type="match status" value="1"/>
</dbReference>
<evidence type="ECO:0000313" key="1">
    <source>
        <dbReference type="EMBL" id="BBO81275.1"/>
    </source>
</evidence>
<dbReference type="EMBL" id="AP021876">
    <property type="protein sequence ID" value="BBO81282.1"/>
    <property type="molecule type" value="Genomic_DNA"/>
</dbReference>
<evidence type="ECO:0000313" key="2">
    <source>
        <dbReference type="EMBL" id="BBO81282.1"/>
    </source>
</evidence>
<dbReference type="EMBL" id="AP021876">
    <property type="protein sequence ID" value="BBO81275.1"/>
    <property type="molecule type" value="Genomic_DNA"/>
</dbReference>
<name>A0A5K7ZGQ6_9BACT</name>
<dbReference type="RefSeq" id="WP_155322019.1">
    <property type="nucleotide sequence ID" value="NZ_AP021876.1"/>
</dbReference>
<evidence type="ECO:0008006" key="4">
    <source>
        <dbReference type="Google" id="ProtNLM"/>
    </source>
</evidence>
<dbReference type="PANTHER" id="PTHR41791">
    <property type="entry name" value="SSL7039 PROTEIN"/>
    <property type="match status" value="1"/>
</dbReference>
<gene>
    <name evidence="1" type="ORF">DSCO28_18410</name>
    <name evidence="2" type="ORF">DSCO28_18480</name>
</gene>
<dbReference type="InterPro" id="IPR014056">
    <property type="entry name" value="TypeIITA-like_toxin_pred"/>
</dbReference>
<dbReference type="AlphaFoldDB" id="A0A5K7ZGQ6"/>
<dbReference type="KEGG" id="dov:DSCO28_18410"/>
<dbReference type="InterPro" id="IPR035093">
    <property type="entry name" value="RelE/ParE_toxin_dom_sf"/>
</dbReference>
<accession>A0A5K7ZGQ6</accession>
<evidence type="ECO:0000313" key="3">
    <source>
        <dbReference type="Proteomes" id="UP000425960"/>
    </source>
</evidence>
<dbReference type="Proteomes" id="UP000425960">
    <property type="component" value="Chromosome"/>
</dbReference>
<proteinExistence type="predicted"/>
<dbReference type="PIRSF" id="PIRSF028744">
    <property type="entry name" value="Addict_mod_HI1419"/>
    <property type="match status" value="1"/>
</dbReference>
<reference evidence="2 3" key="1">
    <citation type="submission" date="2019-11" db="EMBL/GenBank/DDBJ databases">
        <title>Comparative genomics of hydrocarbon-degrading Desulfosarcina strains.</title>
        <authorList>
            <person name="Watanabe M."/>
            <person name="Kojima H."/>
            <person name="Fukui M."/>
        </authorList>
    </citation>
    <scope>NUCLEOTIDE SEQUENCE [LARGE SCALE GENOMIC DNA]</scope>
    <source>
        <strain evidence="2 3">28bB2T</strain>
    </source>
</reference>
<organism evidence="2 3">
    <name type="scientific">Desulfosarcina ovata subsp. sediminis</name>
    <dbReference type="NCBI Taxonomy" id="885957"/>
    <lineage>
        <taxon>Bacteria</taxon>
        <taxon>Pseudomonadati</taxon>
        <taxon>Thermodesulfobacteriota</taxon>
        <taxon>Desulfobacteria</taxon>
        <taxon>Desulfobacterales</taxon>
        <taxon>Desulfosarcinaceae</taxon>
        <taxon>Desulfosarcina</taxon>
    </lineage>
</organism>
<dbReference type="SUPFAM" id="SSF143011">
    <property type="entry name" value="RelE-like"/>
    <property type="match status" value="1"/>
</dbReference>
<sequence length="99" mass="11614">MKYELRSTDQFDKWLSKLKDRSVRIKVLARLDRIENGNFGDCKQIGRDLFELRFFFGSGLRIYYTVKTNTVVFLLTGGNKSTQSRDIERATQILQTLED</sequence>
<dbReference type="KEGG" id="dov:DSCO28_18480"/>
<dbReference type="InterPro" id="IPR009241">
    <property type="entry name" value="HigB-like"/>
</dbReference>
<protein>
    <recommendedName>
        <fullName evidence="4">Addiction module antitoxin RelB</fullName>
    </recommendedName>
</protein>
<dbReference type="NCBIfam" id="TIGR02683">
    <property type="entry name" value="upstrm_HI1419"/>
    <property type="match status" value="1"/>
</dbReference>